<dbReference type="KEGG" id="acoa:RB602_05455"/>
<proteinExistence type="predicted"/>
<accession>A0AA97F9T1</accession>
<feature type="transmembrane region" description="Helical" evidence="1">
    <location>
        <begin position="12"/>
        <end position="29"/>
    </location>
</feature>
<organism evidence="2 3">
    <name type="scientific">Alterisphingorhabdus coralli</name>
    <dbReference type="NCBI Taxonomy" id="3071408"/>
    <lineage>
        <taxon>Bacteria</taxon>
        <taxon>Pseudomonadati</taxon>
        <taxon>Pseudomonadota</taxon>
        <taxon>Alphaproteobacteria</taxon>
        <taxon>Sphingomonadales</taxon>
        <taxon>Sphingomonadaceae</taxon>
        <taxon>Alterisphingorhabdus (ex Yan et al. 2024)</taxon>
    </lineage>
</organism>
<keyword evidence="1" id="KW-0472">Membrane</keyword>
<keyword evidence="1" id="KW-0812">Transmembrane</keyword>
<keyword evidence="3" id="KW-1185">Reference proteome</keyword>
<evidence type="ECO:0000256" key="1">
    <source>
        <dbReference type="SAM" id="Phobius"/>
    </source>
</evidence>
<keyword evidence="1" id="KW-1133">Transmembrane helix</keyword>
<dbReference type="EMBL" id="CP136594">
    <property type="protein sequence ID" value="WOE76161.1"/>
    <property type="molecule type" value="Genomic_DNA"/>
</dbReference>
<dbReference type="Proteomes" id="UP001302429">
    <property type="component" value="Chromosome"/>
</dbReference>
<evidence type="ECO:0000313" key="3">
    <source>
        <dbReference type="Proteomes" id="UP001302429"/>
    </source>
</evidence>
<sequence>MGAAALRKTLRWLHIIGGLILGTYLYSPWGSDPVFTFATLYIIIPAMAISGIWMWQQAAISRLFRRQAKS</sequence>
<dbReference type="RefSeq" id="WP_317083665.1">
    <property type="nucleotide sequence ID" value="NZ_CP136594.1"/>
</dbReference>
<protein>
    <submittedName>
        <fullName evidence="2">Uncharacterized protein</fullName>
    </submittedName>
</protein>
<name>A0AA97F9T1_9SPHN</name>
<gene>
    <name evidence="2" type="ORF">RB602_05455</name>
</gene>
<dbReference type="AlphaFoldDB" id="A0AA97F9T1"/>
<reference evidence="2 3" key="1">
    <citation type="submission" date="2023-10" db="EMBL/GenBank/DDBJ databases">
        <title>Complete genome sequence of a Sphingomonadaceae bacterium.</title>
        <authorList>
            <person name="Yan C."/>
        </authorList>
    </citation>
    <scope>NUCLEOTIDE SEQUENCE [LARGE SCALE GENOMIC DNA]</scope>
    <source>
        <strain evidence="2 3">SCSIO 66989</strain>
    </source>
</reference>
<evidence type="ECO:0000313" key="2">
    <source>
        <dbReference type="EMBL" id="WOE76161.1"/>
    </source>
</evidence>
<feature type="transmembrane region" description="Helical" evidence="1">
    <location>
        <begin position="35"/>
        <end position="55"/>
    </location>
</feature>